<evidence type="ECO:0000313" key="2">
    <source>
        <dbReference type="Proteomes" id="UP000194236"/>
    </source>
</evidence>
<accession>A0A1Y3BUG5</accession>
<protein>
    <recommendedName>
        <fullName evidence="3">DFP2-like protein</fullName>
    </recommendedName>
</protein>
<organism evidence="1 2">
    <name type="scientific">Euroglyphus maynei</name>
    <name type="common">Mayne's house dust mite</name>
    <dbReference type="NCBI Taxonomy" id="6958"/>
    <lineage>
        <taxon>Eukaryota</taxon>
        <taxon>Metazoa</taxon>
        <taxon>Ecdysozoa</taxon>
        <taxon>Arthropoda</taxon>
        <taxon>Chelicerata</taxon>
        <taxon>Arachnida</taxon>
        <taxon>Acari</taxon>
        <taxon>Acariformes</taxon>
        <taxon>Sarcoptiformes</taxon>
        <taxon>Astigmata</taxon>
        <taxon>Psoroptidia</taxon>
        <taxon>Analgoidea</taxon>
        <taxon>Pyroglyphidae</taxon>
        <taxon>Pyroglyphinae</taxon>
        <taxon>Euroglyphus</taxon>
    </lineage>
</organism>
<dbReference type="AlphaFoldDB" id="A0A1Y3BUG5"/>
<evidence type="ECO:0008006" key="3">
    <source>
        <dbReference type="Google" id="ProtNLM"/>
    </source>
</evidence>
<proteinExistence type="predicted"/>
<gene>
    <name evidence="1" type="ORF">BLA29_009200</name>
</gene>
<evidence type="ECO:0000313" key="1">
    <source>
        <dbReference type="EMBL" id="OTF83707.1"/>
    </source>
</evidence>
<dbReference type="OrthoDB" id="10483801at2759"/>
<sequence>MICDRILCQHYQYPTQQQQQSNQFYGNNNNQNNNNIVQAAIVRQHRIIYVNSPAMDNSKPVTIQVPAQSIPLTLILRSISSNLNIIPQHDGSNGGHYEETESMDEPHRLIHIVRKPIIQEIYEVITPYRYVKQEIQPVKETIRTPYEQQESQQQQSINWQNQMRQQLVNQYHRAINNGLLTNLYGIPVL</sequence>
<dbReference type="EMBL" id="MUJZ01002503">
    <property type="protein sequence ID" value="OTF83707.1"/>
    <property type="molecule type" value="Genomic_DNA"/>
</dbReference>
<name>A0A1Y3BUG5_EURMA</name>
<dbReference type="Proteomes" id="UP000194236">
    <property type="component" value="Unassembled WGS sequence"/>
</dbReference>
<reference evidence="1 2" key="1">
    <citation type="submission" date="2017-03" db="EMBL/GenBank/DDBJ databases">
        <title>Genome Survey of Euroglyphus maynei.</title>
        <authorList>
            <person name="Arlian L.G."/>
            <person name="Morgan M.S."/>
            <person name="Rider S.D."/>
        </authorList>
    </citation>
    <scope>NUCLEOTIDE SEQUENCE [LARGE SCALE GENOMIC DNA]</scope>
    <source>
        <strain evidence="1">Arlian Lab</strain>
        <tissue evidence="1">Whole body</tissue>
    </source>
</reference>
<keyword evidence="2" id="KW-1185">Reference proteome</keyword>
<comment type="caution">
    <text evidence="1">The sequence shown here is derived from an EMBL/GenBank/DDBJ whole genome shotgun (WGS) entry which is preliminary data.</text>
</comment>